<evidence type="ECO:0000313" key="1">
    <source>
        <dbReference type="EMBL" id="PIV71215.1"/>
    </source>
</evidence>
<comment type="caution">
    <text evidence="1">The sequence shown here is derived from an EMBL/GenBank/DDBJ whole genome shotgun (WGS) entry which is preliminary data.</text>
</comment>
<dbReference type="AlphaFoldDB" id="A0A2M7EL03"/>
<organism evidence="1 2">
    <name type="scientific">Candidatus Roizmanbacteria bacterium CG17_big_fil_post_rev_8_21_14_2_50_39_7</name>
    <dbReference type="NCBI Taxonomy" id="1974858"/>
    <lineage>
        <taxon>Bacteria</taxon>
        <taxon>Candidatus Roizmaniibacteriota</taxon>
    </lineage>
</organism>
<proteinExistence type="predicted"/>
<accession>A0A2M7EL03</accession>
<sequence>MTKTYQTKEQVLEKAKMILRKSLRRVIPNEAIMAIETQIGVYGMRRKGLLGDLMEKYYFEISP</sequence>
<reference evidence="2" key="1">
    <citation type="submission" date="2017-09" db="EMBL/GenBank/DDBJ databases">
        <title>Depth-based differentiation of microbial function through sediment-hosted aquifers and enrichment of novel symbionts in the deep terrestrial subsurface.</title>
        <authorList>
            <person name="Probst A.J."/>
            <person name="Ladd B."/>
            <person name="Jarett J.K."/>
            <person name="Geller-Mcgrath D.E."/>
            <person name="Sieber C.M.K."/>
            <person name="Emerson J.B."/>
            <person name="Anantharaman K."/>
            <person name="Thomas B.C."/>
            <person name="Malmstrom R."/>
            <person name="Stieglmeier M."/>
            <person name="Klingl A."/>
            <person name="Woyke T."/>
            <person name="Ryan C.M."/>
            <person name="Banfield J.F."/>
        </authorList>
    </citation>
    <scope>NUCLEOTIDE SEQUENCE [LARGE SCALE GENOMIC DNA]</scope>
</reference>
<dbReference type="Proteomes" id="UP000228762">
    <property type="component" value="Unassembled WGS sequence"/>
</dbReference>
<evidence type="ECO:0000313" key="2">
    <source>
        <dbReference type="Proteomes" id="UP000228762"/>
    </source>
</evidence>
<protein>
    <submittedName>
        <fullName evidence="1">Uncharacterized protein</fullName>
    </submittedName>
</protein>
<dbReference type="EMBL" id="PFEV01000035">
    <property type="protein sequence ID" value="PIV71215.1"/>
    <property type="molecule type" value="Genomic_DNA"/>
</dbReference>
<gene>
    <name evidence="1" type="ORF">COW57_00765</name>
</gene>
<name>A0A2M7EL03_9BACT</name>
<feature type="non-terminal residue" evidence="1">
    <location>
        <position position="63"/>
    </location>
</feature>